<evidence type="ECO:0000256" key="1">
    <source>
        <dbReference type="ARBA" id="ARBA00022723"/>
    </source>
</evidence>
<evidence type="ECO:0000313" key="8">
    <source>
        <dbReference type="Proteomes" id="UP001445335"/>
    </source>
</evidence>
<dbReference type="SMART" id="SM00249">
    <property type="entry name" value="PHD"/>
    <property type="match status" value="1"/>
</dbReference>
<sequence length="282" mass="29192">MASTGTPLWQRGKADRKRRLLDSSTPAAVAATLGSGGVWDCSPSPSHLGSAGGRSGADWLACRPCPPSWQQRWDALADSGGGAAQQAEGAARRQGRSSPRYADAQLRHRQLAGRVATFVDEEAEASSDASEDELDADADGGGFEPDFIDDASPAAGGPGRAGRLSMYHRSLATAALQTPREPWRGRAAAVVDGAAAQRAVVDTPGARSDSGYDLEDSFLDEGEGDGGVPETQQSHDDECGVCGQGGELLCCDGCRAVFHLACLRMASVPPGDWFCAVCADGA</sequence>
<dbReference type="Proteomes" id="UP001445335">
    <property type="component" value="Unassembled WGS sequence"/>
</dbReference>
<feature type="domain" description="PHD-type" evidence="6">
    <location>
        <begin position="236"/>
        <end position="281"/>
    </location>
</feature>
<protein>
    <recommendedName>
        <fullName evidence="6">PHD-type domain-containing protein</fullName>
    </recommendedName>
</protein>
<dbReference type="InterPro" id="IPR042163">
    <property type="entry name" value="PHF12"/>
</dbReference>
<dbReference type="Gene3D" id="3.30.40.10">
    <property type="entry name" value="Zinc/RING finger domain, C3HC4 (zinc finger)"/>
    <property type="match status" value="1"/>
</dbReference>
<feature type="region of interest" description="Disordered" evidence="5">
    <location>
        <begin position="121"/>
        <end position="161"/>
    </location>
</feature>
<evidence type="ECO:0000259" key="6">
    <source>
        <dbReference type="PROSITE" id="PS50016"/>
    </source>
</evidence>
<dbReference type="InterPro" id="IPR019787">
    <property type="entry name" value="Znf_PHD-finger"/>
</dbReference>
<dbReference type="PROSITE" id="PS50016">
    <property type="entry name" value="ZF_PHD_2"/>
    <property type="match status" value="1"/>
</dbReference>
<dbReference type="GO" id="GO:0008270">
    <property type="term" value="F:zinc ion binding"/>
    <property type="evidence" value="ECO:0007669"/>
    <property type="project" value="UniProtKB-KW"/>
</dbReference>
<dbReference type="SUPFAM" id="SSF57903">
    <property type="entry name" value="FYVE/PHD zinc finger"/>
    <property type="match status" value="1"/>
</dbReference>
<feature type="region of interest" description="Disordered" evidence="5">
    <location>
        <begin position="1"/>
        <end position="56"/>
    </location>
</feature>
<evidence type="ECO:0000256" key="3">
    <source>
        <dbReference type="ARBA" id="ARBA00022833"/>
    </source>
</evidence>
<evidence type="ECO:0000313" key="7">
    <source>
        <dbReference type="EMBL" id="KAK9842445.1"/>
    </source>
</evidence>
<name>A0AAW1S7S1_9CHLO</name>
<dbReference type="AlphaFoldDB" id="A0AAW1S7S1"/>
<dbReference type="GO" id="GO:0003714">
    <property type="term" value="F:transcription corepressor activity"/>
    <property type="evidence" value="ECO:0007669"/>
    <property type="project" value="InterPro"/>
</dbReference>
<keyword evidence="1" id="KW-0479">Metal-binding</keyword>
<gene>
    <name evidence="7" type="ORF">WJX81_000518</name>
</gene>
<keyword evidence="8" id="KW-1185">Reference proteome</keyword>
<dbReference type="GO" id="GO:0005634">
    <property type="term" value="C:nucleus"/>
    <property type="evidence" value="ECO:0007669"/>
    <property type="project" value="TreeGrafter"/>
</dbReference>
<dbReference type="InterPro" id="IPR011011">
    <property type="entry name" value="Znf_FYVE_PHD"/>
</dbReference>
<evidence type="ECO:0000256" key="5">
    <source>
        <dbReference type="SAM" id="MobiDB-lite"/>
    </source>
</evidence>
<evidence type="ECO:0000256" key="2">
    <source>
        <dbReference type="ARBA" id="ARBA00022771"/>
    </source>
</evidence>
<keyword evidence="3" id="KW-0862">Zinc</keyword>
<dbReference type="EMBL" id="JALJOU010000007">
    <property type="protein sequence ID" value="KAK9842445.1"/>
    <property type="molecule type" value="Genomic_DNA"/>
</dbReference>
<feature type="compositionally biased region" description="Acidic residues" evidence="5">
    <location>
        <begin position="121"/>
        <end position="138"/>
    </location>
</feature>
<dbReference type="InterPro" id="IPR013083">
    <property type="entry name" value="Znf_RING/FYVE/PHD"/>
</dbReference>
<dbReference type="GO" id="GO:0006357">
    <property type="term" value="P:regulation of transcription by RNA polymerase II"/>
    <property type="evidence" value="ECO:0007669"/>
    <property type="project" value="TreeGrafter"/>
</dbReference>
<proteinExistence type="predicted"/>
<feature type="region of interest" description="Disordered" evidence="5">
    <location>
        <begin position="77"/>
        <end position="100"/>
    </location>
</feature>
<dbReference type="Pfam" id="PF00628">
    <property type="entry name" value="PHD"/>
    <property type="match status" value="1"/>
</dbReference>
<dbReference type="InterPro" id="IPR001965">
    <property type="entry name" value="Znf_PHD"/>
</dbReference>
<dbReference type="InterPro" id="IPR019786">
    <property type="entry name" value="Zinc_finger_PHD-type_CS"/>
</dbReference>
<dbReference type="PANTHER" id="PTHR46309:SF1">
    <property type="entry name" value="PHD FINGER PROTEIN 12"/>
    <property type="match status" value="1"/>
</dbReference>
<comment type="caution">
    <text evidence="7">The sequence shown here is derived from an EMBL/GenBank/DDBJ whole genome shotgun (WGS) entry which is preliminary data.</text>
</comment>
<reference evidence="7 8" key="1">
    <citation type="journal article" date="2024" name="Nat. Commun.">
        <title>Phylogenomics reveals the evolutionary origins of lichenization in chlorophyte algae.</title>
        <authorList>
            <person name="Puginier C."/>
            <person name="Libourel C."/>
            <person name="Otte J."/>
            <person name="Skaloud P."/>
            <person name="Haon M."/>
            <person name="Grisel S."/>
            <person name="Petersen M."/>
            <person name="Berrin J.G."/>
            <person name="Delaux P.M."/>
            <person name="Dal Grande F."/>
            <person name="Keller J."/>
        </authorList>
    </citation>
    <scope>NUCLEOTIDE SEQUENCE [LARGE SCALE GENOMIC DNA]</scope>
    <source>
        <strain evidence="7 8">SAG 245.80</strain>
    </source>
</reference>
<evidence type="ECO:0000256" key="4">
    <source>
        <dbReference type="PROSITE-ProRule" id="PRU00146"/>
    </source>
</evidence>
<dbReference type="PANTHER" id="PTHR46309">
    <property type="entry name" value="PHD FINGER PROTEIN 12"/>
    <property type="match status" value="1"/>
</dbReference>
<dbReference type="PROSITE" id="PS01359">
    <property type="entry name" value="ZF_PHD_1"/>
    <property type="match status" value="1"/>
</dbReference>
<organism evidence="7 8">
    <name type="scientific">Elliptochloris bilobata</name>
    <dbReference type="NCBI Taxonomy" id="381761"/>
    <lineage>
        <taxon>Eukaryota</taxon>
        <taxon>Viridiplantae</taxon>
        <taxon>Chlorophyta</taxon>
        <taxon>core chlorophytes</taxon>
        <taxon>Trebouxiophyceae</taxon>
        <taxon>Trebouxiophyceae incertae sedis</taxon>
        <taxon>Elliptochloris clade</taxon>
        <taxon>Elliptochloris</taxon>
    </lineage>
</organism>
<accession>A0AAW1S7S1</accession>
<keyword evidence="2 4" id="KW-0863">Zinc-finger</keyword>